<proteinExistence type="predicted"/>
<evidence type="ECO:0000313" key="3">
    <source>
        <dbReference type="EMBL" id="KAL3642385.1"/>
    </source>
</evidence>
<keyword evidence="4" id="KW-1185">Reference proteome</keyword>
<accession>A0ABD3DNF0</accession>
<reference evidence="4" key="1">
    <citation type="journal article" date="2024" name="IScience">
        <title>Strigolactones Initiate the Formation of Haustorium-like Structures in Castilleja.</title>
        <authorList>
            <person name="Buerger M."/>
            <person name="Peterson D."/>
            <person name="Chory J."/>
        </authorList>
    </citation>
    <scope>NUCLEOTIDE SEQUENCE [LARGE SCALE GENOMIC DNA]</scope>
</reference>
<name>A0ABD3DNF0_9LAMI</name>
<dbReference type="EMBL" id="JAVIJP010000016">
    <property type="protein sequence ID" value="KAL3642385.1"/>
    <property type="molecule type" value="Genomic_DNA"/>
</dbReference>
<comment type="caution">
    <text evidence="3">The sequence shown here is derived from an EMBL/GenBank/DDBJ whole genome shotgun (WGS) entry which is preliminary data.</text>
</comment>
<feature type="domain" description="No apical meristem-associated C-terminal" evidence="2">
    <location>
        <begin position="147"/>
        <end position="284"/>
    </location>
</feature>
<dbReference type="AlphaFoldDB" id="A0ABD3DNF0"/>
<dbReference type="PANTHER" id="PTHR45125">
    <property type="entry name" value="F21J9.4-RELATED"/>
    <property type="match status" value="1"/>
</dbReference>
<evidence type="ECO:0000259" key="2">
    <source>
        <dbReference type="Pfam" id="PF14303"/>
    </source>
</evidence>
<organism evidence="3 4">
    <name type="scientific">Castilleja foliolosa</name>
    <dbReference type="NCBI Taxonomy" id="1961234"/>
    <lineage>
        <taxon>Eukaryota</taxon>
        <taxon>Viridiplantae</taxon>
        <taxon>Streptophyta</taxon>
        <taxon>Embryophyta</taxon>
        <taxon>Tracheophyta</taxon>
        <taxon>Spermatophyta</taxon>
        <taxon>Magnoliopsida</taxon>
        <taxon>eudicotyledons</taxon>
        <taxon>Gunneridae</taxon>
        <taxon>Pentapetalae</taxon>
        <taxon>asterids</taxon>
        <taxon>lamiids</taxon>
        <taxon>Lamiales</taxon>
        <taxon>Orobanchaceae</taxon>
        <taxon>Pedicularideae</taxon>
        <taxon>Castillejinae</taxon>
        <taxon>Castilleja</taxon>
    </lineage>
</organism>
<dbReference type="PANTHER" id="PTHR45125:SF51">
    <property type="entry name" value="F21J9.4-RELATED"/>
    <property type="match status" value="1"/>
</dbReference>
<dbReference type="Pfam" id="PF14303">
    <property type="entry name" value="NAM-associated"/>
    <property type="match status" value="1"/>
</dbReference>
<evidence type="ECO:0000256" key="1">
    <source>
        <dbReference type="SAM" id="MobiDB-lite"/>
    </source>
</evidence>
<gene>
    <name evidence="3" type="ORF">CASFOL_013200</name>
</gene>
<feature type="region of interest" description="Disordered" evidence="1">
    <location>
        <begin position="173"/>
        <end position="193"/>
    </location>
</feature>
<sequence length="292" mass="34513">MDSQNSLYSTFDDEFEVEAIPSSFPFDGSQSNNGKKRVPRKHNFTVEEDLLLVSAWLNVSLDAVTSNNQTHKTYWERIHDYFHEHKIFQSERNSNSLMKRWSNINLAVGKFCGCFAQIEGLNQSGKTDQDKIQDSKALYQKIQGLAFPYEHCWNILRFQQKWLQVIDKHKSKKKTKRFENDSPSNSSPIDLEDNECDVFTSSERPYGRDAAKEKIKNRKTKFSENSPDMRMASCMEQFVECKQKHYEERKSIRERDHEEAIMKMDLSNMNEFQVMYWKKKQEEILQGKGWIE</sequence>
<protein>
    <recommendedName>
        <fullName evidence="2">No apical meristem-associated C-terminal domain-containing protein</fullName>
    </recommendedName>
</protein>
<evidence type="ECO:0000313" key="4">
    <source>
        <dbReference type="Proteomes" id="UP001632038"/>
    </source>
</evidence>
<dbReference type="InterPro" id="IPR029466">
    <property type="entry name" value="NAM-associated_C"/>
</dbReference>
<dbReference type="Proteomes" id="UP001632038">
    <property type="component" value="Unassembled WGS sequence"/>
</dbReference>